<keyword evidence="3" id="KW-0677">Repeat</keyword>
<dbReference type="GO" id="GO:0008374">
    <property type="term" value="F:O-acyltransferase activity"/>
    <property type="evidence" value="ECO:0007669"/>
    <property type="project" value="TreeGrafter"/>
</dbReference>
<dbReference type="Pfam" id="PF00132">
    <property type="entry name" value="Hexapep"/>
    <property type="match status" value="1"/>
</dbReference>
<gene>
    <name evidence="6" type="ORF">GA0061070_104120</name>
</gene>
<evidence type="ECO:0000256" key="4">
    <source>
        <dbReference type="ARBA" id="ARBA00023315"/>
    </source>
</evidence>
<proteinExistence type="inferred from homology"/>
<dbReference type="EMBL" id="FMBC01000041">
    <property type="protein sequence ID" value="SCC58405.1"/>
    <property type="molecule type" value="Genomic_DNA"/>
</dbReference>
<dbReference type="PANTHER" id="PTHR23416:SF23">
    <property type="entry name" value="ACETYLTRANSFERASE C18B11.09C-RELATED"/>
    <property type="match status" value="1"/>
</dbReference>
<evidence type="ECO:0000313" key="7">
    <source>
        <dbReference type="Proteomes" id="UP000198515"/>
    </source>
</evidence>
<keyword evidence="4" id="KW-0012">Acyltransferase</keyword>
<evidence type="ECO:0000256" key="2">
    <source>
        <dbReference type="ARBA" id="ARBA00022679"/>
    </source>
</evidence>
<organism evidence="6 7">
    <name type="scientific">Kosakonia oryziphila</name>
    <dbReference type="NCBI Taxonomy" id="1005667"/>
    <lineage>
        <taxon>Bacteria</taxon>
        <taxon>Pseudomonadati</taxon>
        <taxon>Pseudomonadota</taxon>
        <taxon>Gammaproteobacteria</taxon>
        <taxon>Enterobacterales</taxon>
        <taxon>Enterobacteriaceae</taxon>
        <taxon>Kosakonia</taxon>
    </lineage>
</organism>
<dbReference type="NCBIfam" id="NF007797">
    <property type="entry name" value="PRK10502.1"/>
    <property type="match status" value="1"/>
</dbReference>
<dbReference type="CDD" id="cd05825">
    <property type="entry name" value="LbH_wcaF_like"/>
    <property type="match status" value="1"/>
</dbReference>
<dbReference type="PROSITE" id="PS00101">
    <property type="entry name" value="HEXAPEP_TRANSFERASES"/>
    <property type="match status" value="1"/>
</dbReference>
<dbReference type="Proteomes" id="UP000198515">
    <property type="component" value="Unassembled WGS sequence"/>
</dbReference>
<dbReference type="InterPro" id="IPR018357">
    <property type="entry name" value="Hexapep_transf_CS"/>
</dbReference>
<dbReference type="AlphaFoldDB" id="A0A1C4FS33"/>
<dbReference type="NCBIfam" id="TIGR04008">
    <property type="entry name" value="WcaF"/>
    <property type="match status" value="1"/>
</dbReference>
<dbReference type="Gene3D" id="2.160.10.10">
    <property type="entry name" value="Hexapeptide repeat proteins"/>
    <property type="match status" value="1"/>
</dbReference>
<evidence type="ECO:0000313" key="6">
    <source>
        <dbReference type="EMBL" id="SCC58405.1"/>
    </source>
</evidence>
<dbReference type="SUPFAM" id="SSF51161">
    <property type="entry name" value="Trimeric LpxA-like enzymes"/>
    <property type="match status" value="1"/>
</dbReference>
<evidence type="ECO:0000256" key="1">
    <source>
        <dbReference type="ARBA" id="ARBA00007274"/>
    </source>
</evidence>
<dbReference type="PANTHER" id="PTHR23416">
    <property type="entry name" value="SIALIC ACID SYNTHASE-RELATED"/>
    <property type="match status" value="1"/>
</dbReference>
<dbReference type="InterPro" id="IPR051159">
    <property type="entry name" value="Hexapeptide_acetyltransf"/>
</dbReference>
<comment type="similarity">
    <text evidence="1">Belongs to the transferase hexapeptide repeat family.</text>
</comment>
<dbReference type="EC" id="2.3.1.-" evidence="5"/>
<reference evidence="7" key="1">
    <citation type="submission" date="2016-08" db="EMBL/GenBank/DDBJ databases">
        <authorList>
            <person name="Varghese N."/>
            <person name="Submissions Spin"/>
        </authorList>
    </citation>
    <scope>NUCLEOTIDE SEQUENCE [LARGE SCALE GENOMIC DNA]</scope>
    <source>
        <strain evidence="7">REICA_142</strain>
    </source>
</reference>
<accession>A0A1C4FS33</accession>
<keyword evidence="2 6" id="KW-0808">Transferase</keyword>
<dbReference type="InterPro" id="IPR001451">
    <property type="entry name" value="Hexapep"/>
</dbReference>
<dbReference type="GO" id="GO:0005829">
    <property type="term" value="C:cytosol"/>
    <property type="evidence" value="ECO:0007669"/>
    <property type="project" value="TreeGrafter"/>
</dbReference>
<sequence>MQDLNGFSVPKKFRGASALKVQLWWAVQATLFNGSPQVMYRWRAFLLRLFGAKIGKDVVIRPSVKITYPWKVTLGDYAWVGDNVVLYSLGEITIGANSVISQKSYLCTGSHDYASTHFDIHASPIVIGEKCWLATDVFVAPGVIIGDGTVIGARSSVFKSLPANVICCGNPAMVTRERVNKKLHPTGIN</sequence>
<dbReference type="RefSeq" id="WP_090137380.1">
    <property type="nucleotide sequence ID" value="NZ_FMBC01000041.1"/>
</dbReference>
<name>A0A1C4FS33_9ENTR</name>
<evidence type="ECO:0000256" key="3">
    <source>
        <dbReference type="ARBA" id="ARBA00022737"/>
    </source>
</evidence>
<dbReference type="InterPro" id="IPR024005">
    <property type="entry name" value="Colanic_acid_synth_WcaF"/>
</dbReference>
<dbReference type="OrthoDB" id="9815592at2"/>
<dbReference type="InterPro" id="IPR011004">
    <property type="entry name" value="Trimer_LpxA-like_sf"/>
</dbReference>
<evidence type="ECO:0000256" key="5">
    <source>
        <dbReference type="NCBIfam" id="TIGR04008"/>
    </source>
</evidence>
<keyword evidence="7" id="KW-1185">Reference proteome</keyword>
<protein>
    <recommendedName>
        <fullName evidence="5">Colanic acid biosynthesis acetyltransferase WcaF</fullName>
        <ecNumber evidence="5">2.3.1.-</ecNumber>
    </recommendedName>
</protein>